<proteinExistence type="predicted"/>
<dbReference type="EMBL" id="MU152549">
    <property type="protein sequence ID" value="KAF9440413.1"/>
    <property type="molecule type" value="Genomic_DNA"/>
</dbReference>
<dbReference type="AlphaFoldDB" id="A0A9P5WWZ7"/>
<reference evidence="1" key="1">
    <citation type="submission" date="2020-11" db="EMBL/GenBank/DDBJ databases">
        <authorList>
            <consortium name="DOE Joint Genome Institute"/>
            <person name="Ahrendt S."/>
            <person name="Riley R."/>
            <person name="Andreopoulos W."/>
            <person name="Labutti K."/>
            <person name="Pangilinan J."/>
            <person name="Ruiz-Duenas F.J."/>
            <person name="Barrasa J.M."/>
            <person name="Sanchez-Garcia M."/>
            <person name="Camarero S."/>
            <person name="Miyauchi S."/>
            <person name="Serrano A."/>
            <person name="Linde D."/>
            <person name="Babiker R."/>
            <person name="Drula E."/>
            <person name="Ayuso-Fernandez I."/>
            <person name="Pacheco R."/>
            <person name="Padilla G."/>
            <person name="Ferreira P."/>
            <person name="Barriuso J."/>
            <person name="Kellner H."/>
            <person name="Castanera R."/>
            <person name="Alfaro M."/>
            <person name="Ramirez L."/>
            <person name="Pisabarro A.G."/>
            <person name="Kuo A."/>
            <person name="Tritt A."/>
            <person name="Lipzen A."/>
            <person name="He G."/>
            <person name="Yan M."/>
            <person name="Ng V."/>
            <person name="Cullen D."/>
            <person name="Martin F."/>
            <person name="Rosso M.-N."/>
            <person name="Henrissat B."/>
            <person name="Hibbett D."/>
            <person name="Martinez A.T."/>
            <person name="Grigoriev I.V."/>
        </authorList>
    </citation>
    <scope>NUCLEOTIDE SEQUENCE</scope>
    <source>
        <strain evidence="1">MF-IS2</strain>
    </source>
</reference>
<gene>
    <name evidence="1" type="ORF">P691DRAFT_115997</name>
</gene>
<comment type="caution">
    <text evidence="1">The sequence shown here is derived from an EMBL/GenBank/DDBJ whole genome shotgun (WGS) entry which is preliminary data.</text>
</comment>
<protein>
    <submittedName>
        <fullName evidence="1">Uncharacterized protein</fullName>
    </submittedName>
</protein>
<sequence>METTRITNILRRLLRVLKVTAIMAVQESSDRMDVDQDPAVRPEVVFGESKPDEGEPCTGMGLDTIWLHFIHITNGVYHLLSCCIFVGPSTIPLPPPAAHNPSSIIYTPISVCPIRQGDTVVVMGP</sequence>
<keyword evidence="2" id="KW-1185">Reference proteome</keyword>
<organism evidence="1 2">
    <name type="scientific">Macrolepiota fuliginosa MF-IS2</name>
    <dbReference type="NCBI Taxonomy" id="1400762"/>
    <lineage>
        <taxon>Eukaryota</taxon>
        <taxon>Fungi</taxon>
        <taxon>Dikarya</taxon>
        <taxon>Basidiomycota</taxon>
        <taxon>Agaricomycotina</taxon>
        <taxon>Agaricomycetes</taxon>
        <taxon>Agaricomycetidae</taxon>
        <taxon>Agaricales</taxon>
        <taxon>Agaricineae</taxon>
        <taxon>Agaricaceae</taxon>
        <taxon>Macrolepiota</taxon>
    </lineage>
</organism>
<evidence type="ECO:0000313" key="1">
    <source>
        <dbReference type="EMBL" id="KAF9440413.1"/>
    </source>
</evidence>
<accession>A0A9P5WWZ7</accession>
<evidence type="ECO:0000313" key="2">
    <source>
        <dbReference type="Proteomes" id="UP000807342"/>
    </source>
</evidence>
<name>A0A9P5WWZ7_9AGAR</name>
<dbReference type="Proteomes" id="UP000807342">
    <property type="component" value="Unassembled WGS sequence"/>
</dbReference>